<reference evidence="2" key="1">
    <citation type="journal article" date="2014" name="Front. Microbiol.">
        <title>High frequency of phylogenetically diverse reductive dehalogenase-homologous genes in deep subseafloor sedimentary metagenomes.</title>
        <authorList>
            <person name="Kawai M."/>
            <person name="Futagami T."/>
            <person name="Toyoda A."/>
            <person name="Takaki Y."/>
            <person name="Nishi S."/>
            <person name="Hori S."/>
            <person name="Arai W."/>
            <person name="Tsubouchi T."/>
            <person name="Morono Y."/>
            <person name="Uchiyama I."/>
            <person name="Ito T."/>
            <person name="Fujiyama A."/>
            <person name="Inagaki F."/>
            <person name="Takami H."/>
        </authorList>
    </citation>
    <scope>NUCLEOTIDE SEQUENCE</scope>
    <source>
        <strain evidence="2">Expedition CK06-06</strain>
    </source>
</reference>
<dbReference type="GO" id="GO:1901135">
    <property type="term" value="P:carbohydrate derivative metabolic process"/>
    <property type="evidence" value="ECO:0007669"/>
    <property type="project" value="InterPro"/>
</dbReference>
<comment type="caution">
    <text evidence="2">The sequence shown here is derived from an EMBL/GenBank/DDBJ whole genome shotgun (WGS) entry which is preliminary data.</text>
</comment>
<name>X1E3V0_9ZZZZ</name>
<dbReference type="EMBL" id="BARU01005134">
    <property type="protein sequence ID" value="GAH27227.1"/>
    <property type="molecule type" value="Genomic_DNA"/>
</dbReference>
<dbReference type="SUPFAM" id="SSF53697">
    <property type="entry name" value="SIS domain"/>
    <property type="match status" value="1"/>
</dbReference>
<dbReference type="AlphaFoldDB" id="X1E3V0"/>
<accession>X1E3V0</accession>
<dbReference type="Pfam" id="PF13580">
    <property type="entry name" value="SIS_2"/>
    <property type="match status" value="1"/>
</dbReference>
<sequence length="67" mass="7153">YGYGKKGDVLIGISTSGNAENVIEAVKTAKAFGLKTIGLTGKEGGLLKDLCDLTIRAPAIWMFHWTI</sequence>
<dbReference type="Gene3D" id="3.40.50.10490">
    <property type="entry name" value="Glucose-6-phosphate isomerase like protein, domain 1"/>
    <property type="match status" value="1"/>
</dbReference>
<dbReference type="PANTHER" id="PTHR30390">
    <property type="entry name" value="SEDOHEPTULOSE 7-PHOSPHATE ISOMERASE / DNAA INITIATOR-ASSOCIATING FACTOR FOR REPLICATION INITIATION"/>
    <property type="match status" value="1"/>
</dbReference>
<feature type="domain" description="SIS" evidence="1">
    <location>
        <begin position="1"/>
        <end position="67"/>
    </location>
</feature>
<dbReference type="InterPro" id="IPR046348">
    <property type="entry name" value="SIS_dom_sf"/>
</dbReference>
<dbReference type="GO" id="GO:0097367">
    <property type="term" value="F:carbohydrate derivative binding"/>
    <property type="evidence" value="ECO:0007669"/>
    <property type="project" value="InterPro"/>
</dbReference>
<proteinExistence type="predicted"/>
<evidence type="ECO:0000259" key="1">
    <source>
        <dbReference type="PROSITE" id="PS51464"/>
    </source>
</evidence>
<dbReference type="InterPro" id="IPR050099">
    <property type="entry name" value="SIS_GmhA/DiaA_subfam"/>
</dbReference>
<organism evidence="2">
    <name type="scientific">marine sediment metagenome</name>
    <dbReference type="NCBI Taxonomy" id="412755"/>
    <lineage>
        <taxon>unclassified sequences</taxon>
        <taxon>metagenomes</taxon>
        <taxon>ecological metagenomes</taxon>
    </lineage>
</organism>
<dbReference type="PROSITE" id="PS51464">
    <property type="entry name" value="SIS"/>
    <property type="match status" value="1"/>
</dbReference>
<protein>
    <recommendedName>
        <fullName evidence="1">SIS domain-containing protein</fullName>
    </recommendedName>
</protein>
<gene>
    <name evidence="2" type="ORF">S03H2_09909</name>
</gene>
<evidence type="ECO:0000313" key="2">
    <source>
        <dbReference type="EMBL" id="GAH27227.1"/>
    </source>
</evidence>
<feature type="non-terminal residue" evidence="2">
    <location>
        <position position="1"/>
    </location>
</feature>
<dbReference type="InterPro" id="IPR001347">
    <property type="entry name" value="SIS_dom"/>
</dbReference>